<keyword evidence="4 9" id="KW-0812">Transmembrane</keyword>
<dbReference type="InterPro" id="IPR006667">
    <property type="entry name" value="SLC41_membr_dom"/>
</dbReference>
<feature type="domain" description="CBS" evidence="10">
    <location>
        <begin position="187"/>
        <end position="246"/>
    </location>
</feature>
<dbReference type="InterPro" id="IPR006668">
    <property type="entry name" value="Mg_transptr_MgtE_intracell_dom"/>
</dbReference>
<evidence type="ECO:0000313" key="11">
    <source>
        <dbReference type="EMBL" id="ALP53417.1"/>
    </source>
</evidence>
<evidence type="ECO:0000256" key="8">
    <source>
        <dbReference type="PROSITE-ProRule" id="PRU00703"/>
    </source>
</evidence>
<dbReference type="Pfam" id="PF00571">
    <property type="entry name" value="CBS"/>
    <property type="match status" value="1"/>
</dbReference>
<keyword evidence="12" id="KW-1185">Reference proteome</keyword>
<dbReference type="PROSITE" id="PS51371">
    <property type="entry name" value="CBS"/>
    <property type="match status" value="1"/>
</dbReference>
<dbReference type="Proteomes" id="UP000055136">
    <property type="component" value="Chromosome"/>
</dbReference>
<keyword evidence="7 9" id="KW-0472">Membrane</keyword>
<name>A0A0S2TE40_9GAMM</name>
<comment type="similarity">
    <text evidence="2">Belongs to the SLC41A transporter family.</text>
</comment>
<evidence type="ECO:0000256" key="3">
    <source>
        <dbReference type="ARBA" id="ARBA00022448"/>
    </source>
</evidence>
<dbReference type="GO" id="GO:0008324">
    <property type="term" value="F:monoatomic cation transmembrane transporter activity"/>
    <property type="evidence" value="ECO:0007669"/>
    <property type="project" value="InterPro"/>
</dbReference>
<feature type="transmembrane region" description="Helical" evidence="9">
    <location>
        <begin position="344"/>
        <end position="365"/>
    </location>
</feature>
<dbReference type="PANTHER" id="PTHR41394">
    <property type="entry name" value="MAGNESIUM TRANSPORTER MGTE"/>
    <property type="match status" value="1"/>
</dbReference>
<evidence type="ECO:0000259" key="10">
    <source>
        <dbReference type="PROSITE" id="PS51371"/>
    </source>
</evidence>
<keyword evidence="6 9" id="KW-1133">Transmembrane helix</keyword>
<evidence type="ECO:0000313" key="12">
    <source>
        <dbReference type="Proteomes" id="UP000055136"/>
    </source>
</evidence>
<dbReference type="PANTHER" id="PTHR41394:SF5">
    <property type="entry name" value="SLC41A_MGTE INTEGRAL MEMBRANE DOMAIN-CONTAINING PROTEIN"/>
    <property type="match status" value="1"/>
</dbReference>
<dbReference type="InterPro" id="IPR000644">
    <property type="entry name" value="CBS_dom"/>
</dbReference>
<keyword evidence="3" id="KW-0813">Transport</keyword>
<dbReference type="InterPro" id="IPR046342">
    <property type="entry name" value="CBS_dom_sf"/>
</dbReference>
<dbReference type="STRING" id="1748243.Tel_09790"/>
<evidence type="ECO:0000256" key="1">
    <source>
        <dbReference type="ARBA" id="ARBA00004141"/>
    </source>
</evidence>
<comment type="subcellular location">
    <subcellularLocation>
        <location evidence="1">Membrane</location>
        <topology evidence="1">Multi-pass membrane protein</topology>
    </subcellularLocation>
</comment>
<protein>
    <recommendedName>
        <fullName evidence="10">CBS domain-containing protein</fullName>
    </recommendedName>
</protein>
<dbReference type="SUPFAM" id="SSF158791">
    <property type="entry name" value="MgtE N-terminal domain-like"/>
    <property type="match status" value="1"/>
</dbReference>
<feature type="transmembrane region" description="Helical" evidence="9">
    <location>
        <begin position="277"/>
        <end position="308"/>
    </location>
</feature>
<sequence>MTTASEHAAAALNREYLNHYPAEAARELALVRAHELGGILQSVPVTIALQLWQHLPLGAQEEALLQLPEGFVRTLLGRSEPQASARLLLRLPHAARDDYLRLLDTDRRHELQRLMEYPADSAGGVMDPRFLSLRGELTVREALRLLQRHKPKFSRQLFLTDADGVVKQMVDIQALSLADGTGPLQALAKAVPAWVLATASRDEVVEQMEQHKMTDLPVVDIDGRLMGIIRQDALVTAVQEEASADIQTMVGASKDERALSSIGFVVRKRLPWLQINLLTAFLAASVVGIFESTIASFTALAVLLPVVAGQSGNTGAQALAVTMRGLALREIGTSHWRRVTRKEIGAAFINGIAVALTTAVGVYFWSGSYGLGLVITFSMIISMTAAAFSGVIIPVILSSLGQDPAQSSSIILTTVTDVVGFFSFLGIATLLTGML</sequence>
<gene>
    <name evidence="11" type="ORF">Tel_09790</name>
</gene>
<dbReference type="Pfam" id="PF03448">
    <property type="entry name" value="MgtE_N"/>
    <property type="match status" value="1"/>
</dbReference>
<reference evidence="11" key="1">
    <citation type="submission" date="2015-10" db="EMBL/GenBank/DDBJ databases">
        <title>Description of Candidatus Tenderia electrophaga gen. nov, sp. nov., an Uncultivated Electroautotroph from a Biocathode Enrichment.</title>
        <authorList>
            <person name="Eddie B.J."/>
            <person name="Malanoski A.P."/>
            <person name="Wang Z."/>
            <person name="Hall R.J."/>
            <person name="Oh S.D."/>
            <person name="Heiner C."/>
            <person name="Lin B."/>
            <person name="Strycharz-Glaven S.M."/>
        </authorList>
    </citation>
    <scope>NUCLEOTIDE SEQUENCE [LARGE SCALE GENOMIC DNA]</scope>
    <source>
        <strain evidence="11">NRL1</strain>
    </source>
</reference>
<dbReference type="SMART" id="SM00924">
    <property type="entry name" value="MgtE_N"/>
    <property type="match status" value="1"/>
</dbReference>
<dbReference type="EMBL" id="CP013099">
    <property type="protein sequence ID" value="ALP53417.1"/>
    <property type="molecule type" value="Genomic_DNA"/>
</dbReference>
<evidence type="ECO:0000256" key="4">
    <source>
        <dbReference type="ARBA" id="ARBA00022692"/>
    </source>
</evidence>
<keyword evidence="5" id="KW-0460">Magnesium</keyword>
<evidence type="ECO:0000256" key="6">
    <source>
        <dbReference type="ARBA" id="ARBA00022989"/>
    </source>
</evidence>
<dbReference type="Gene3D" id="3.10.580.10">
    <property type="entry name" value="CBS-domain"/>
    <property type="match status" value="1"/>
</dbReference>
<evidence type="ECO:0000256" key="7">
    <source>
        <dbReference type="ARBA" id="ARBA00023136"/>
    </source>
</evidence>
<evidence type="ECO:0000256" key="2">
    <source>
        <dbReference type="ARBA" id="ARBA00009749"/>
    </source>
</evidence>
<dbReference type="SUPFAM" id="SSF54631">
    <property type="entry name" value="CBS-domain pair"/>
    <property type="match status" value="1"/>
</dbReference>
<proteinExistence type="inferred from homology"/>
<evidence type="ECO:0000256" key="9">
    <source>
        <dbReference type="SAM" id="Phobius"/>
    </source>
</evidence>
<dbReference type="InterPro" id="IPR036739">
    <property type="entry name" value="SLC41_membr_dom_sf"/>
</dbReference>
<accession>A0A0S2TE40</accession>
<dbReference type="KEGG" id="tee:Tel_09790"/>
<feature type="transmembrane region" description="Helical" evidence="9">
    <location>
        <begin position="371"/>
        <end position="397"/>
    </location>
</feature>
<dbReference type="SUPFAM" id="SSF161093">
    <property type="entry name" value="MgtE membrane domain-like"/>
    <property type="match status" value="1"/>
</dbReference>
<dbReference type="Gene3D" id="1.10.357.20">
    <property type="entry name" value="SLC41 divalent cation transporters, integral membrane domain"/>
    <property type="match status" value="1"/>
</dbReference>
<organism evidence="11 12">
    <name type="scientific">Candidatus Tenderia electrophaga</name>
    <dbReference type="NCBI Taxonomy" id="1748243"/>
    <lineage>
        <taxon>Bacteria</taxon>
        <taxon>Pseudomonadati</taxon>
        <taxon>Pseudomonadota</taxon>
        <taxon>Gammaproteobacteria</taxon>
        <taxon>Candidatus Tenderiales</taxon>
        <taxon>Candidatus Tenderiaceae</taxon>
        <taxon>Candidatus Tenderia</taxon>
    </lineage>
</organism>
<evidence type="ECO:0000256" key="5">
    <source>
        <dbReference type="ARBA" id="ARBA00022842"/>
    </source>
</evidence>
<dbReference type="GO" id="GO:0016020">
    <property type="term" value="C:membrane"/>
    <property type="evidence" value="ECO:0007669"/>
    <property type="project" value="UniProtKB-SubCell"/>
</dbReference>
<dbReference type="Pfam" id="PF01769">
    <property type="entry name" value="MgtE"/>
    <property type="match status" value="1"/>
</dbReference>
<dbReference type="AlphaFoldDB" id="A0A0S2TE40"/>
<feature type="transmembrane region" description="Helical" evidence="9">
    <location>
        <begin position="409"/>
        <end position="431"/>
    </location>
</feature>
<keyword evidence="8" id="KW-0129">CBS domain</keyword>